<sequence length="139" mass="14638">MITLNIDGLSAPTQAGVVGAQASSAQIPVDPQLEDIWKSTQSGSASDKRSGLQRPSGKENHGAGTSAPMAVSHVGASKDDMAMDVCGSDSDVEIVDSVQAAQKRRRALEDLSDNGRRRNPGRRAAPRVRGRYVEPPMDG</sequence>
<feature type="region of interest" description="Disordered" evidence="1">
    <location>
        <begin position="17"/>
        <end position="76"/>
    </location>
</feature>
<reference evidence="2 3" key="1">
    <citation type="journal article" date="2010" name="Nat. Biotechnol.">
        <title>Genome sequence of the model mushroom Schizophyllum commune.</title>
        <authorList>
            <person name="Ohm R.A."/>
            <person name="de Jong J.F."/>
            <person name="Lugones L.G."/>
            <person name="Aerts A."/>
            <person name="Kothe E."/>
            <person name="Stajich J.E."/>
            <person name="de Vries R.P."/>
            <person name="Record E."/>
            <person name="Levasseur A."/>
            <person name="Baker S.E."/>
            <person name="Bartholomew K.A."/>
            <person name="Coutinho P.M."/>
            <person name="Erdmann S."/>
            <person name="Fowler T.J."/>
            <person name="Gathman A.C."/>
            <person name="Lombard V."/>
            <person name="Henrissat B."/>
            <person name="Knabe N."/>
            <person name="Kuees U."/>
            <person name="Lilly W.W."/>
            <person name="Lindquist E."/>
            <person name="Lucas S."/>
            <person name="Magnuson J.K."/>
            <person name="Piumi F."/>
            <person name="Raudaskoski M."/>
            <person name="Salamov A."/>
            <person name="Schmutz J."/>
            <person name="Schwarze F.W.M.R."/>
            <person name="vanKuyk P.A."/>
            <person name="Horton J.S."/>
            <person name="Grigoriev I.V."/>
            <person name="Woesten H.A.B."/>
        </authorList>
    </citation>
    <scope>NUCLEOTIDE SEQUENCE [LARGE SCALE GENOMIC DNA]</scope>
    <source>
        <strain evidence="3">H4-8 / FGSC 9210</strain>
    </source>
</reference>
<name>D8Q2G7_SCHCM</name>
<dbReference type="VEuPathDB" id="FungiDB:SCHCODRAFT_01149713"/>
<dbReference type="OrthoDB" id="10380008at2759"/>
<feature type="compositionally biased region" description="Basic residues" evidence="1">
    <location>
        <begin position="117"/>
        <end position="130"/>
    </location>
</feature>
<evidence type="ECO:0000256" key="1">
    <source>
        <dbReference type="SAM" id="MobiDB-lite"/>
    </source>
</evidence>
<accession>D8Q2G7</accession>
<dbReference type="Proteomes" id="UP000007431">
    <property type="component" value="Unassembled WGS sequence"/>
</dbReference>
<evidence type="ECO:0000313" key="2">
    <source>
        <dbReference type="EMBL" id="EFI98673.1"/>
    </source>
</evidence>
<feature type="compositionally biased region" description="Basic and acidic residues" evidence="1">
    <location>
        <begin position="107"/>
        <end position="116"/>
    </location>
</feature>
<dbReference type="HOGENOM" id="CLU_1846261_0_0_1"/>
<dbReference type="RefSeq" id="XP_003033576.1">
    <property type="nucleotide sequence ID" value="XM_003033530.1"/>
</dbReference>
<dbReference type="EMBL" id="GL377305">
    <property type="protein sequence ID" value="EFI98673.1"/>
    <property type="molecule type" value="Genomic_DNA"/>
</dbReference>
<proteinExistence type="predicted"/>
<dbReference type="AlphaFoldDB" id="D8Q2G7"/>
<dbReference type="GeneID" id="9592842"/>
<protein>
    <submittedName>
        <fullName evidence="2">Expressed protein</fullName>
    </submittedName>
</protein>
<dbReference type="InParanoid" id="D8Q2G7"/>
<organism evidence="3">
    <name type="scientific">Schizophyllum commune (strain H4-8 / FGSC 9210)</name>
    <name type="common">Split gill fungus</name>
    <dbReference type="NCBI Taxonomy" id="578458"/>
    <lineage>
        <taxon>Eukaryota</taxon>
        <taxon>Fungi</taxon>
        <taxon>Dikarya</taxon>
        <taxon>Basidiomycota</taxon>
        <taxon>Agaricomycotina</taxon>
        <taxon>Agaricomycetes</taxon>
        <taxon>Agaricomycetidae</taxon>
        <taxon>Agaricales</taxon>
        <taxon>Schizophyllaceae</taxon>
        <taxon>Schizophyllum</taxon>
    </lineage>
</organism>
<feature type="compositionally biased region" description="Basic and acidic residues" evidence="1">
    <location>
        <begin position="46"/>
        <end position="61"/>
    </location>
</feature>
<evidence type="ECO:0000313" key="3">
    <source>
        <dbReference type="Proteomes" id="UP000007431"/>
    </source>
</evidence>
<feature type="region of interest" description="Disordered" evidence="1">
    <location>
        <begin position="100"/>
        <end position="139"/>
    </location>
</feature>
<gene>
    <name evidence="2" type="ORF">SCHCODRAFT_85111</name>
</gene>
<dbReference type="KEGG" id="scm:SCHCO_01149713"/>
<keyword evidence="3" id="KW-1185">Reference proteome</keyword>